<dbReference type="AlphaFoldDB" id="A0AAF0QB27"/>
<evidence type="ECO:0000313" key="11">
    <source>
        <dbReference type="Proteomes" id="UP001234989"/>
    </source>
</evidence>
<keyword evidence="1" id="KW-0815">Transposition</keyword>
<protein>
    <recommendedName>
        <fullName evidence="9">SWIM-type domain-containing protein</fullName>
    </recommendedName>
</protein>
<keyword evidence="11" id="KW-1185">Reference proteome</keyword>
<dbReference type="Pfam" id="PF03108">
    <property type="entry name" value="DBD_Tnp_Mut"/>
    <property type="match status" value="1"/>
</dbReference>
<evidence type="ECO:0000256" key="5">
    <source>
        <dbReference type="ARBA" id="ARBA00023125"/>
    </source>
</evidence>
<evidence type="ECO:0000259" key="9">
    <source>
        <dbReference type="PROSITE" id="PS50966"/>
    </source>
</evidence>
<feature type="compositionally biased region" description="Basic residues" evidence="8">
    <location>
        <begin position="757"/>
        <end position="770"/>
    </location>
</feature>
<dbReference type="PROSITE" id="PS01007">
    <property type="entry name" value="TRANSPOSASE_MUTATOR"/>
    <property type="match status" value="1"/>
</dbReference>
<feature type="compositionally biased region" description="Basic and acidic residues" evidence="8">
    <location>
        <begin position="747"/>
        <end position="756"/>
    </location>
</feature>
<keyword evidence="6" id="KW-0233">DNA recombination</keyword>
<dbReference type="EMBL" id="CP133614">
    <property type="protein sequence ID" value="WMV20414.1"/>
    <property type="molecule type" value="Genomic_DNA"/>
</dbReference>
<dbReference type="GO" id="GO:0008270">
    <property type="term" value="F:zinc ion binding"/>
    <property type="evidence" value="ECO:0007669"/>
    <property type="project" value="UniProtKB-KW"/>
</dbReference>
<evidence type="ECO:0000256" key="1">
    <source>
        <dbReference type="ARBA" id="ARBA00022578"/>
    </source>
</evidence>
<dbReference type="Pfam" id="PF04434">
    <property type="entry name" value="SWIM"/>
    <property type="match status" value="1"/>
</dbReference>
<accession>A0AAF0QB27</accession>
<reference evidence="10" key="1">
    <citation type="submission" date="2023-08" db="EMBL/GenBank/DDBJ databases">
        <title>A de novo genome assembly of Solanum verrucosum Schlechtendal, a Mexican diploid species geographically isolated from the other diploid A-genome species in potato relatives.</title>
        <authorList>
            <person name="Hosaka K."/>
        </authorList>
    </citation>
    <scope>NUCLEOTIDE SEQUENCE</scope>
    <source>
        <tissue evidence="10">Young leaves</tissue>
    </source>
</reference>
<dbReference type="Proteomes" id="UP001234989">
    <property type="component" value="Chromosome 3"/>
</dbReference>
<dbReference type="GO" id="GO:0004803">
    <property type="term" value="F:transposase activity"/>
    <property type="evidence" value="ECO:0007669"/>
    <property type="project" value="InterPro"/>
</dbReference>
<evidence type="ECO:0000256" key="2">
    <source>
        <dbReference type="ARBA" id="ARBA00022723"/>
    </source>
</evidence>
<evidence type="ECO:0000256" key="3">
    <source>
        <dbReference type="ARBA" id="ARBA00022771"/>
    </source>
</evidence>
<evidence type="ECO:0000256" key="6">
    <source>
        <dbReference type="ARBA" id="ARBA00023172"/>
    </source>
</evidence>
<evidence type="ECO:0000256" key="7">
    <source>
        <dbReference type="PROSITE-ProRule" id="PRU00325"/>
    </source>
</evidence>
<keyword evidence="2" id="KW-0479">Metal-binding</keyword>
<dbReference type="Pfam" id="PF10551">
    <property type="entry name" value="MULE"/>
    <property type="match status" value="1"/>
</dbReference>
<dbReference type="InterPro" id="IPR006564">
    <property type="entry name" value="Znf_PMZ"/>
</dbReference>
<dbReference type="InterPro" id="IPR001207">
    <property type="entry name" value="Transposase_mutator"/>
</dbReference>
<dbReference type="PANTHER" id="PTHR31973">
    <property type="entry name" value="POLYPROTEIN, PUTATIVE-RELATED"/>
    <property type="match status" value="1"/>
</dbReference>
<sequence length="869" mass="100944">MIEEVDIVFNYGGNWVISPKLGYNIKFQHTWYYNTCLVCYDDLCEAFTSKFGFKEVQQLLVTGPSGTYYVIEDNDGIKTLQYLFSKDFKVINFYAVDAHELRVFATNIIYHTESYSVDVEVATDCDYSDVEDDTLYEMGNNCEIVEYNVEVLQRYEHEKERVVCDGLEKFKELEMGMTFKTIQEARQVVSFYAMANKKKLKTKKSDTKRIRYECYDGCPFTLLISKDGKSATFKVKTLMPKHTCGDSFVNPLATYHTLAVYFKDEVQNNPKYPIKDMRGILEKKFKLNVSRSKLKRAKTMALDKLEGSFKDDYNRLEAYGQELRQSNPGSDVVINISKDALEQGIRRFLRMYICFKALKDGWKSLRPIIGLDGTFLKGKCKGQLLVAVGQDSMNHFYPIAWAVVEKENTGTWTWFIQLLRISLELKNGEIVTFMSDMQKGLLDAVANVVPEAHHRFCVRHIESNWCKKWRSGEEKKLMWWCAWSTYEEEFKDTLKVLGNVDEDSASDLLHFPVIKWCRAYFDTQCKNLMVDNNFTESFNSWILEARQKPIIKMLEEIRVKVMNMLVKNEKMGRKWQNDISPTAMKLYNDYRLMATNCIVEFNGDYGYEVKDGDTDTHTVNLELKKCTCRLWDLGGIPCHHTIKALLHKKTEPLEEVHYWYRKEAYLLTYKHKLQPVRGSQFWKIDPAQAMEPPKMVKLVGRPKMKRNRKTDEASLRKGAWKQSRKGTIMRCNKCGDFNHNAKGCYKDHEDGESSHERNKKASSQKSRSRAGKNSTVEYETEASPQQFQTQRLTAYGPEIGNEEDPTLRPMVISETETRMEKRSRIFEGIGSRKIVFKGDARGILTPSDLPYSPKKTTWKGKKAVRTDQL</sequence>
<dbReference type="GO" id="GO:0006313">
    <property type="term" value="P:DNA transposition"/>
    <property type="evidence" value="ECO:0007669"/>
    <property type="project" value="InterPro"/>
</dbReference>
<organism evidence="10 11">
    <name type="scientific">Solanum verrucosum</name>
    <dbReference type="NCBI Taxonomy" id="315347"/>
    <lineage>
        <taxon>Eukaryota</taxon>
        <taxon>Viridiplantae</taxon>
        <taxon>Streptophyta</taxon>
        <taxon>Embryophyta</taxon>
        <taxon>Tracheophyta</taxon>
        <taxon>Spermatophyta</taxon>
        <taxon>Magnoliopsida</taxon>
        <taxon>eudicotyledons</taxon>
        <taxon>Gunneridae</taxon>
        <taxon>Pentapetalae</taxon>
        <taxon>asterids</taxon>
        <taxon>lamiids</taxon>
        <taxon>Solanales</taxon>
        <taxon>Solanaceae</taxon>
        <taxon>Solanoideae</taxon>
        <taxon>Solaneae</taxon>
        <taxon>Solanum</taxon>
    </lineage>
</organism>
<gene>
    <name evidence="10" type="ORF">MTR67_013799</name>
</gene>
<dbReference type="InterPro" id="IPR007527">
    <property type="entry name" value="Znf_SWIM"/>
</dbReference>
<proteinExistence type="predicted"/>
<feature type="region of interest" description="Disordered" evidence="8">
    <location>
        <begin position="747"/>
        <end position="790"/>
    </location>
</feature>
<keyword evidence="4" id="KW-0862">Zinc</keyword>
<dbReference type="PANTHER" id="PTHR31973:SF189">
    <property type="entry name" value="TRANSPOSASE, MUDR, PLANT, MULE TRANSPOSASE DOMAIN PROTEIN-RELATED"/>
    <property type="match status" value="1"/>
</dbReference>
<evidence type="ECO:0000256" key="4">
    <source>
        <dbReference type="ARBA" id="ARBA00022833"/>
    </source>
</evidence>
<dbReference type="InterPro" id="IPR004332">
    <property type="entry name" value="Transposase_MuDR"/>
</dbReference>
<dbReference type="InterPro" id="IPR018289">
    <property type="entry name" value="MULE_transposase_dom"/>
</dbReference>
<keyword evidence="5" id="KW-0238">DNA-binding</keyword>
<dbReference type="GO" id="GO:0003677">
    <property type="term" value="F:DNA binding"/>
    <property type="evidence" value="ECO:0007669"/>
    <property type="project" value="UniProtKB-KW"/>
</dbReference>
<feature type="domain" description="SWIM-type" evidence="9">
    <location>
        <begin position="617"/>
        <end position="649"/>
    </location>
</feature>
<feature type="compositionally biased region" description="Polar residues" evidence="8">
    <location>
        <begin position="773"/>
        <end position="790"/>
    </location>
</feature>
<evidence type="ECO:0000313" key="10">
    <source>
        <dbReference type="EMBL" id="WMV20414.1"/>
    </source>
</evidence>
<dbReference type="PROSITE" id="PS50966">
    <property type="entry name" value="ZF_SWIM"/>
    <property type="match status" value="1"/>
</dbReference>
<keyword evidence="3 7" id="KW-0863">Zinc-finger</keyword>
<feature type="region of interest" description="Disordered" evidence="8">
    <location>
        <begin position="701"/>
        <end position="721"/>
    </location>
</feature>
<name>A0AAF0QB27_SOLVR</name>
<dbReference type="SMART" id="SM00575">
    <property type="entry name" value="ZnF_PMZ"/>
    <property type="match status" value="1"/>
</dbReference>
<evidence type="ECO:0000256" key="8">
    <source>
        <dbReference type="SAM" id="MobiDB-lite"/>
    </source>
</evidence>